<dbReference type="Proteomes" id="UP001330812">
    <property type="component" value="Chromosome"/>
</dbReference>
<proteinExistence type="inferred from homology"/>
<evidence type="ECO:0000256" key="2">
    <source>
        <dbReference type="ARBA" id="ARBA00022908"/>
    </source>
</evidence>
<keyword evidence="3 5" id="KW-0238">DNA-binding</keyword>
<name>A0ABZ1I9J8_9PSEU</name>
<protein>
    <submittedName>
        <fullName evidence="8">Site-specific integrase</fullName>
    </submittedName>
</protein>
<evidence type="ECO:0000256" key="3">
    <source>
        <dbReference type="ARBA" id="ARBA00023125"/>
    </source>
</evidence>
<dbReference type="InterPro" id="IPR004107">
    <property type="entry name" value="Integrase_SAM-like_N"/>
</dbReference>
<dbReference type="PROSITE" id="PS51898">
    <property type="entry name" value="TYR_RECOMBINASE"/>
    <property type="match status" value="1"/>
</dbReference>
<evidence type="ECO:0000313" key="9">
    <source>
        <dbReference type="Proteomes" id="UP001330812"/>
    </source>
</evidence>
<dbReference type="InterPro" id="IPR044068">
    <property type="entry name" value="CB"/>
</dbReference>
<feature type="domain" description="Core-binding (CB)" evidence="7">
    <location>
        <begin position="74"/>
        <end position="156"/>
    </location>
</feature>
<reference evidence="8 9" key="1">
    <citation type="journal article" date="2015" name="Int. J. Syst. Evol. Microbiol.">
        <title>Amycolatopsis rhabdoformis sp. nov., an actinomycete isolated from a tropical forest soil.</title>
        <authorList>
            <person name="Souza W.R."/>
            <person name="Silva R.E."/>
            <person name="Goodfellow M."/>
            <person name="Busarakam K."/>
            <person name="Figueiro F.S."/>
            <person name="Ferreira D."/>
            <person name="Rodrigues-Filho E."/>
            <person name="Moraes L.A.B."/>
            <person name="Zucchi T.D."/>
        </authorList>
    </citation>
    <scope>NUCLEOTIDE SEQUENCE [LARGE SCALE GENOMIC DNA]</scope>
    <source>
        <strain evidence="8 9">NCIMB 14900</strain>
    </source>
</reference>
<keyword evidence="4" id="KW-0233">DNA recombination</keyword>
<dbReference type="PANTHER" id="PTHR30349:SF64">
    <property type="entry name" value="PROPHAGE INTEGRASE INTD-RELATED"/>
    <property type="match status" value="1"/>
</dbReference>
<dbReference type="Gene3D" id="1.10.150.130">
    <property type="match status" value="1"/>
</dbReference>
<dbReference type="RefSeq" id="WP_326833950.1">
    <property type="nucleotide sequence ID" value="NZ_CP142149.1"/>
</dbReference>
<dbReference type="EMBL" id="CP142149">
    <property type="protein sequence ID" value="WSE31141.1"/>
    <property type="molecule type" value="Genomic_DNA"/>
</dbReference>
<gene>
    <name evidence="8" type="ORF">VSH64_03280</name>
</gene>
<keyword evidence="9" id="KW-1185">Reference proteome</keyword>
<dbReference type="InterPro" id="IPR050090">
    <property type="entry name" value="Tyrosine_recombinase_XerCD"/>
</dbReference>
<dbReference type="Gene3D" id="1.10.443.10">
    <property type="entry name" value="Intergrase catalytic core"/>
    <property type="match status" value="1"/>
</dbReference>
<evidence type="ECO:0000259" key="7">
    <source>
        <dbReference type="PROSITE" id="PS51900"/>
    </source>
</evidence>
<dbReference type="InterPro" id="IPR002104">
    <property type="entry name" value="Integrase_catalytic"/>
</dbReference>
<accession>A0ABZ1I9J8</accession>
<comment type="similarity">
    <text evidence="1">Belongs to the 'phage' integrase family.</text>
</comment>
<dbReference type="SUPFAM" id="SSF56349">
    <property type="entry name" value="DNA breaking-rejoining enzymes"/>
    <property type="match status" value="1"/>
</dbReference>
<dbReference type="PANTHER" id="PTHR30349">
    <property type="entry name" value="PHAGE INTEGRASE-RELATED"/>
    <property type="match status" value="1"/>
</dbReference>
<evidence type="ECO:0000256" key="5">
    <source>
        <dbReference type="PROSITE-ProRule" id="PRU01248"/>
    </source>
</evidence>
<keyword evidence="2" id="KW-0229">DNA integration</keyword>
<evidence type="ECO:0000259" key="6">
    <source>
        <dbReference type="PROSITE" id="PS51898"/>
    </source>
</evidence>
<sequence>MASVETRVERGRGANAVPKTVYRVVWYDPHSHTKERMKFDDEDKAGRFKDLLERCGHRLDRAAEVMANIDSQAPALSDVIERHISELTGVKDATRDQYRRDAKLHINPHLGNKPIDVVDRSDIKRWLNKLDEDGDLATKSIANVHGLLSAVFKTAMLEYKLVRENPCAGIRLPSSSLPFEATFLTYGEFNILLNHVPERVKPVLHTFARTGLRWGELAALEVGDVDLLSPTPYLRVTKAVKRYRGKFYIGPPKTPRSVRTISFPESLVAILAPLVVGRGPSEILFTAAKGGRLRHSNFSRMYWKPAIKAATALHTKGGVPIPSRMRITKMPRIHDLRHTHASWMIAEGVDLMTVQRRLGHESITTTVDRYGHMVPDQLVKAALAAEKSFLAELAALPTADDPMENFVIY</sequence>
<dbReference type="InterPro" id="IPR010998">
    <property type="entry name" value="Integrase_recombinase_N"/>
</dbReference>
<dbReference type="PROSITE" id="PS51900">
    <property type="entry name" value="CB"/>
    <property type="match status" value="1"/>
</dbReference>
<evidence type="ECO:0000313" key="8">
    <source>
        <dbReference type="EMBL" id="WSE31141.1"/>
    </source>
</evidence>
<dbReference type="InterPro" id="IPR011010">
    <property type="entry name" value="DNA_brk_join_enz"/>
</dbReference>
<dbReference type="InterPro" id="IPR013762">
    <property type="entry name" value="Integrase-like_cat_sf"/>
</dbReference>
<dbReference type="Pfam" id="PF00589">
    <property type="entry name" value="Phage_integrase"/>
    <property type="match status" value="1"/>
</dbReference>
<dbReference type="CDD" id="cd01189">
    <property type="entry name" value="INT_ICEBs1_C_like"/>
    <property type="match status" value="1"/>
</dbReference>
<organism evidence="8 9">
    <name type="scientific">Amycolatopsis rhabdoformis</name>
    <dbReference type="NCBI Taxonomy" id="1448059"/>
    <lineage>
        <taxon>Bacteria</taxon>
        <taxon>Bacillati</taxon>
        <taxon>Actinomycetota</taxon>
        <taxon>Actinomycetes</taxon>
        <taxon>Pseudonocardiales</taxon>
        <taxon>Pseudonocardiaceae</taxon>
        <taxon>Amycolatopsis</taxon>
    </lineage>
</organism>
<dbReference type="Pfam" id="PF14659">
    <property type="entry name" value="Phage_int_SAM_3"/>
    <property type="match status" value="1"/>
</dbReference>
<evidence type="ECO:0000256" key="4">
    <source>
        <dbReference type="ARBA" id="ARBA00023172"/>
    </source>
</evidence>
<feature type="domain" description="Tyr recombinase" evidence="6">
    <location>
        <begin position="179"/>
        <end position="383"/>
    </location>
</feature>
<evidence type="ECO:0000256" key="1">
    <source>
        <dbReference type="ARBA" id="ARBA00008857"/>
    </source>
</evidence>